<dbReference type="OrthoDB" id="6880011at2759"/>
<proteinExistence type="predicted"/>
<dbReference type="GO" id="GO:0004096">
    <property type="term" value="F:catalase activity"/>
    <property type="evidence" value="ECO:0007669"/>
    <property type="project" value="InterPro"/>
</dbReference>
<evidence type="ECO:0000256" key="1">
    <source>
        <dbReference type="SAM" id="MobiDB-lite"/>
    </source>
</evidence>
<evidence type="ECO:0000313" key="4">
    <source>
        <dbReference type="Proteomes" id="UP000827724"/>
    </source>
</evidence>
<dbReference type="InterPro" id="IPR011614">
    <property type="entry name" value="Catalase_core"/>
</dbReference>
<dbReference type="EMBL" id="JAIWOZ010000005">
    <property type="protein sequence ID" value="KAH6605076.1"/>
    <property type="molecule type" value="Genomic_DNA"/>
</dbReference>
<dbReference type="Gene3D" id="2.40.180.10">
    <property type="entry name" value="Catalase core domain"/>
    <property type="match status" value="1"/>
</dbReference>
<dbReference type="Pfam" id="PF00199">
    <property type="entry name" value="Catalase"/>
    <property type="match status" value="1"/>
</dbReference>
<dbReference type="GO" id="GO:0020037">
    <property type="term" value="F:heme binding"/>
    <property type="evidence" value="ECO:0007669"/>
    <property type="project" value="InterPro"/>
</dbReference>
<protein>
    <recommendedName>
        <fullName evidence="2">Catalase core domain-containing protein</fullName>
    </recommendedName>
</protein>
<feature type="region of interest" description="Disordered" evidence="1">
    <location>
        <begin position="28"/>
        <end position="49"/>
    </location>
</feature>
<dbReference type="InterPro" id="IPR020835">
    <property type="entry name" value="Catalase_sf"/>
</dbReference>
<evidence type="ECO:0000259" key="2">
    <source>
        <dbReference type="Pfam" id="PF00199"/>
    </source>
</evidence>
<sequence>MLSLGRTVRYTAGSDDFGSCVRRCRETVGSVEPGRRTASDGTRGRGSGDRCFHVGNPEGTHALMHLPNDRGTPASLRNINAHSGHTYKFAKEVETYEWNVFVMTKPQKYFTDPSTMVPDIAPICGELNDVFL</sequence>
<feature type="domain" description="Catalase core" evidence="2">
    <location>
        <begin position="52"/>
        <end position="105"/>
    </location>
</feature>
<name>A0A9P8TRZ5_9HYPO</name>
<accession>A0A9P8TRZ5</accession>
<dbReference type="Proteomes" id="UP000827724">
    <property type="component" value="Unassembled WGS sequence"/>
</dbReference>
<evidence type="ECO:0000313" key="3">
    <source>
        <dbReference type="EMBL" id="KAH6605076.1"/>
    </source>
</evidence>
<comment type="caution">
    <text evidence="3">The sequence shown here is derived from an EMBL/GenBank/DDBJ whole genome shotgun (WGS) entry which is preliminary data.</text>
</comment>
<gene>
    <name evidence="3" type="ORF">Trco_006783</name>
</gene>
<organism evidence="3 4">
    <name type="scientific">Trichoderma cornu-damae</name>
    <dbReference type="NCBI Taxonomy" id="654480"/>
    <lineage>
        <taxon>Eukaryota</taxon>
        <taxon>Fungi</taxon>
        <taxon>Dikarya</taxon>
        <taxon>Ascomycota</taxon>
        <taxon>Pezizomycotina</taxon>
        <taxon>Sordariomycetes</taxon>
        <taxon>Hypocreomycetidae</taxon>
        <taxon>Hypocreales</taxon>
        <taxon>Hypocreaceae</taxon>
        <taxon>Trichoderma</taxon>
    </lineage>
</organism>
<reference evidence="3" key="1">
    <citation type="submission" date="2021-08" db="EMBL/GenBank/DDBJ databases">
        <title>Chromosome-Level Trichoderma cornu-damae using Hi-C Data.</title>
        <authorList>
            <person name="Kim C.S."/>
        </authorList>
    </citation>
    <scope>NUCLEOTIDE SEQUENCE</scope>
    <source>
        <strain evidence="3">KA19-0412C</strain>
    </source>
</reference>
<keyword evidence="4" id="KW-1185">Reference proteome</keyword>
<dbReference type="AlphaFoldDB" id="A0A9P8TRZ5"/>
<dbReference type="SUPFAM" id="SSF56634">
    <property type="entry name" value="Heme-dependent catalase-like"/>
    <property type="match status" value="1"/>
</dbReference>
<feature type="compositionally biased region" description="Basic and acidic residues" evidence="1">
    <location>
        <begin position="33"/>
        <end position="49"/>
    </location>
</feature>